<protein>
    <submittedName>
        <fullName evidence="7">Acetyltransferase EpsM</fullName>
    </submittedName>
</protein>
<dbReference type="OrthoDB" id="9794407at2"/>
<evidence type="ECO:0000256" key="1">
    <source>
        <dbReference type="ARBA" id="ARBA00007274"/>
    </source>
</evidence>
<evidence type="ECO:0000256" key="3">
    <source>
        <dbReference type="ARBA" id="ARBA00022737"/>
    </source>
</evidence>
<dbReference type="InterPro" id="IPR050179">
    <property type="entry name" value="Trans_hexapeptide_repeat"/>
</dbReference>
<dbReference type="CDD" id="cd03360">
    <property type="entry name" value="LbH_AT_putative"/>
    <property type="match status" value="1"/>
</dbReference>
<dbReference type="PANTHER" id="PTHR43300:SF7">
    <property type="entry name" value="UDP-N-ACETYLBACILLOSAMINE N-ACETYLTRANSFERASE"/>
    <property type="match status" value="1"/>
</dbReference>
<evidence type="ECO:0000259" key="6">
    <source>
        <dbReference type="Pfam" id="PF17836"/>
    </source>
</evidence>
<sequence length="203" mass="21547">MKEISLYGAGGHCFAVVALIKCLAEYTPNVVFDDAPQYQDILDVPVSYFKDYKKEVKTLCISVGNNAVRKMISSKIKAEYPSFIHPSAVIYPSSTIGKGTVIFPNAVIDASVIISDFCIINNNATVSHNCRIDNFVHIAIQAAVAGGVTIGEGTIVGAGAVILPEVSIGKWVTIGAGSVITKDIPDGAIVYGNPGKIIRYNIV</sequence>
<dbReference type="Pfam" id="PF00132">
    <property type="entry name" value="Hexapep"/>
    <property type="match status" value="1"/>
</dbReference>
<dbReference type="SUPFAM" id="SSF51161">
    <property type="entry name" value="Trimeric LpxA-like enzymes"/>
    <property type="match status" value="1"/>
</dbReference>
<keyword evidence="3" id="KW-0677">Repeat</keyword>
<feature type="binding site" evidence="5">
    <location>
        <position position="64"/>
    </location>
    <ligand>
        <name>substrate</name>
    </ligand>
</feature>
<keyword evidence="8" id="KW-1185">Reference proteome</keyword>
<name>A0A1G7HNR5_9FLAO</name>
<dbReference type="Proteomes" id="UP000199321">
    <property type="component" value="Unassembled WGS sequence"/>
</dbReference>
<dbReference type="GO" id="GO:0016746">
    <property type="term" value="F:acyltransferase activity"/>
    <property type="evidence" value="ECO:0007669"/>
    <property type="project" value="UniProtKB-KW"/>
</dbReference>
<dbReference type="Pfam" id="PF17836">
    <property type="entry name" value="PglD_N"/>
    <property type="match status" value="1"/>
</dbReference>
<evidence type="ECO:0000256" key="4">
    <source>
        <dbReference type="ARBA" id="ARBA00023315"/>
    </source>
</evidence>
<dbReference type="InterPro" id="IPR020019">
    <property type="entry name" value="AcTrfase_PglD-like"/>
</dbReference>
<dbReference type="InterPro" id="IPR041561">
    <property type="entry name" value="PglD_N"/>
</dbReference>
<dbReference type="PROSITE" id="PS00101">
    <property type="entry name" value="HEXAPEP_TRANSFERASES"/>
    <property type="match status" value="1"/>
</dbReference>
<organism evidence="7 8">
    <name type="scientific">Ulvibacter litoralis</name>
    <dbReference type="NCBI Taxonomy" id="227084"/>
    <lineage>
        <taxon>Bacteria</taxon>
        <taxon>Pseudomonadati</taxon>
        <taxon>Bacteroidota</taxon>
        <taxon>Flavobacteriia</taxon>
        <taxon>Flavobacteriales</taxon>
        <taxon>Flavobacteriaceae</taxon>
        <taxon>Ulvibacter</taxon>
    </lineage>
</organism>
<dbReference type="InterPro" id="IPR011004">
    <property type="entry name" value="Trimer_LpxA-like_sf"/>
</dbReference>
<comment type="similarity">
    <text evidence="1">Belongs to the transferase hexapeptide repeat family.</text>
</comment>
<reference evidence="7 8" key="1">
    <citation type="submission" date="2016-10" db="EMBL/GenBank/DDBJ databases">
        <authorList>
            <person name="de Groot N.N."/>
        </authorList>
    </citation>
    <scope>NUCLEOTIDE SEQUENCE [LARGE SCALE GENOMIC DNA]</scope>
    <source>
        <strain evidence="7 8">DSM 16195</strain>
    </source>
</reference>
<dbReference type="NCBIfam" id="TIGR03570">
    <property type="entry name" value="NeuD_NnaD"/>
    <property type="match status" value="1"/>
</dbReference>
<dbReference type="Gene3D" id="2.160.10.10">
    <property type="entry name" value="Hexapeptide repeat proteins"/>
    <property type="match status" value="1"/>
</dbReference>
<evidence type="ECO:0000313" key="7">
    <source>
        <dbReference type="EMBL" id="SDF02092.1"/>
    </source>
</evidence>
<dbReference type="AlphaFoldDB" id="A0A1G7HNR5"/>
<dbReference type="InterPro" id="IPR018357">
    <property type="entry name" value="Hexapep_transf_CS"/>
</dbReference>
<dbReference type="PANTHER" id="PTHR43300">
    <property type="entry name" value="ACETYLTRANSFERASE"/>
    <property type="match status" value="1"/>
</dbReference>
<evidence type="ECO:0000256" key="2">
    <source>
        <dbReference type="ARBA" id="ARBA00022679"/>
    </source>
</evidence>
<keyword evidence="4" id="KW-0012">Acyltransferase</keyword>
<dbReference type="Gene3D" id="3.40.50.20">
    <property type="match status" value="1"/>
</dbReference>
<dbReference type="InterPro" id="IPR001451">
    <property type="entry name" value="Hexapep"/>
</dbReference>
<evidence type="ECO:0000256" key="5">
    <source>
        <dbReference type="PIRSR" id="PIRSR620019-2"/>
    </source>
</evidence>
<dbReference type="STRING" id="227084.SAMN05421855_104203"/>
<gene>
    <name evidence="7" type="ORF">SAMN05421855_104203</name>
</gene>
<feature type="binding site" evidence="5">
    <location>
        <position position="137"/>
    </location>
    <ligand>
        <name>acetyl-CoA</name>
        <dbReference type="ChEBI" id="CHEBI:57288"/>
    </ligand>
</feature>
<evidence type="ECO:0000313" key="8">
    <source>
        <dbReference type="Proteomes" id="UP000199321"/>
    </source>
</evidence>
<dbReference type="EMBL" id="FNBA01000004">
    <property type="protein sequence ID" value="SDF02092.1"/>
    <property type="molecule type" value="Genomic_DNA"/>
</dbReference>
<accession>A0A1G7HNR5</accession>
<proteinExistence type="inferred from homology"/>
<dbReference type="RefSeq" id="WP_093144857.1">
    <property type="nucleotide sequence ID" value="NZ_BMWO01000004.1"/>
</dbReference>
<feature type="domain" description="PglD N-terminal" evidence="6">
    <location>
        <begin position="4"/>
        <end position="75"/>
    </location>
</feature>
<keyword evidence="2 7" id="KW-0808">Transferase</keyword>